<evidence type="ECO:0000256" key="1">
    <source>
        <dbReference type="SAM" id="SignalP"/>
    </source>
</evidence>
<dbReference type="RefSeq" id="WP_311160452.1">
    <property type="nucleotide sequence ID" value="NZ_JAVQLW010000001.1"/>
</dbReference>
<proteinExistence type="predicted"/>
<feature type="chain" id="PRO_5046314706" evidence="1">
    <location>
        <begin position="24"/>
        <end position="265"/>
    </location>
</feature>
<gene>
    <name evidence="2" type="ORF">RGQ15_11960</name>
</gene>
<evidence type="ECO:0000313" key="3">
    <source>
        <dbReference type="Proteomes" id="UP001269144"/>
    </source>
</evidence>
<reference evidence="3" key="1">
    <citation type="submission" date="2023-07" db="EMBL/GenBank/DDBJ databases">
        <title>Paracoccus sp. MBLB3053 whole genome sequence.</title>
        <authorList>
            <person name="Hwang C.Y."/>
            <person name="Cho E.-S."/>
            <person name="Seo M.-J."/>
        </authorList>
    </citation>
    <scope>NUCLEOTIDE SEQUENCE [LARGE SCALE GENOMIC DNA]</scope>
    <source>
        <strain evidence="3">MBLB3053</strain>
    </source>
</reference>
<feature type="signal peptide" evidence="1">
    <location>
        <begin position="1"/>
        <end position="23"/>
    </location>
</feature>
<evidence type="ECO:0000313" key="2">
    <source>
        <dbReference type="EMBL" id="MDS9468280.1"/>
    </source>
</evidence>
<comment type="caution">
    <text evidence="2">The sequence shown here is derived from an EMBL/GenBank/DDBJ whole genome shotgun (WGS) entry which is preliminary data.</text>
</comment>
<keyword evidence="3" id="KW-1185">Reference proteome</keyword>
<dbReference type="EMBL" id="JAVQLW010000001">
    <property type="protein sequence ID" value="MDS9468280.1"/>
    <property type="molecule type" value="Genomic_DNA"/>
</dbReference>
<protein>
    <submittedName>
        <fullName evidence="2">Transporter</fullName>
    </submittedName>
</protein>
<dbReference type="Proteomes" id="UP001269144">
    <property type="component" value="Unassembled WGS sequence"/>
</dbReference>
<sequence length="265" mass="28553">MQSDAFKLIFAAGLALVGTSASAQDQDLAKQLSNPVASLISLPFQFNYDSGFGSSDGHKTTLNIQPVVPFSISEDWNLISRTIIPVVWQEDIAGESGSQSGLGDVLQSFFFSPKEPGPGGLIWGVGPVFLLPTATDELLGAEKWGLGPTAVVLKQNGPWTVGGLANHVWSVAGEDDRNDISSTFLQPFVSYTTPTAWTFALNTESTYDWKGEEWSVPINMMISKVTNISGQPISFQAGARYWADAPENGAEDWGVRASITMLYPK</sequence>
<name>A0ABU2HTA1_9RHOB</name>
<accession>A0ABU2HTA1</accession>
<organism evidence="2 3">
    <name type="scientific">Paracoccus aurantius</name>
    <dbReference type="NCBI Taxonomy" id="3073814"/>
    <lineage>
        <taxon>Bacteria</taxon>
        <taxon>Pseudomonadati</taxon>
        <taxon>Pseudomonadota</taxon>
        <taxon>Alphaproteobacteria</taxon>
        <taxon>Rhodobacterales</taxon>
        <taxon>Paracoccaceae</taxon>
        <taxon>Paracoccus</taxon>
    </lineage>
</organism>
<keyword evidence="1" id="KW-0732">Signal</keyword>